<keyword evidence="1 3" id="KW-0732">Signal</keyword>
<dbReference type="InterPro" id="IPR035986">
    <property type="entry name" value="PKD_dom_sf"/>
</dbReference>
<dbReference type="Proteomes" id="UP000319836">
    <property type="component" value="Unassembled WGS sequence"/>
</dbReference>
<evidence type="ECO:0000259" key="4">
    <source>
        <dbReference type="Pfam" id="PF13505"/>
    </source>
</evidence>
<dbReference type="SUPFAM" id="SSF56925">
    <property type="entry name" value="OMPA-like"/>
    <property type="match status" value="1"/>
</dbReference>
<accession>A0A538U5G6</accession>
<feature type="chain" id="PRO_5021732832" description="Outer membrane protein beta-barrel domain-containing protein" evidence="3">
    <location>
        <begin position="22"/>
        <end position="435"/>
    </location>
</feature>
<feature type="region of interest" description="Disordered" evidence="2">
    <location>
        <begin position="364"/>
        <end position="435"/>
    </location>
</feature>
<reference evidence="5 6" key="1">
    <citation type="journal article" date="2019" name="Nat. Microbiol.">
        <title>Mediterranean grassland soil C-N compound turnover is dependent on rainfall and depth, and is mediated by genomically divergent microorganisms.</title>
        <authorList>
            <person name="Diamond S."/>
            <person name="Andeer P.F."/>
            <person name="Li Z."/>
            <person name="Crits-Christoph A."/>
            <person name="Burstein D."/>
            <person name="Anantharaman K."/>
            <person name="Lane K.R."/>
            <person name="Thomas B.C."/>
            <person name="Pan C."/>
            <person name="Northen T.R."/>
            <person name="Banfield J.F."/>
        </authorList>
    </citation>
    <scope>NUCLEOTIDE SEQUENCE [LARGE SCALE GENOMIC DNA]</scope>
    <source>
        <strain evidence="5">WS_10</strain>
    </source>
</reference>
<dbReference type="InterPro" id="IPR011250">
    <property type="entry name" value="OMP/PagP_B-barrel"/>
</dbReference>
<dbReference type="Gene3D" id="2.60.40.10">
    <property type="entry name" value="Immunoglobulins"/>
    <property type="match status" value="1"/>
</dbReference>
<dbReference type="Gene3D" id="2.40.160.20">
    <property type="match status" value="1"/>
</dbReference>
<organism evidence="5 6">
    <name type="scientific">Eiseniibacteriota bacterium</name>
    <dbReference type="NCBI Taxonomy" id="2212470"/>
    <lineage>
        <taxon>Bacteria</taxon>
        <taxon>Candidatus Eiseniibacteriota</taxon>
    </lineage>
</organism>
<evidence type="ECO:0000256" key="2">
    <source>
        <dbReference type="SAM" id="MobiDB-lite"/>
    </source>
</evidence>
<evidence type="ECO:0000313" key="5">
    <source>
        <dbReference type="EMBL" id="TMQ70939.1"/>
    </source>
</evidence>
<gene>
    <name evidence="5" type="ORF">E6K80_07010</name>
</gene>
<evidence type="ECO:0000313" key="6">
    <source>
        <dbReference type="Proteomes" id="UP000319836"/>
    </source>
</evidence>
<dbReference type="InterPro" id="IPR013783">
    <property type="entry name" value="Ig-like_fold"/>
</dbReference>
<dbReference type="Pfam" id="PF13505">
    <property type="entry name" value="OMP_b-brl"/>
    <property type="match status" value="1"/>
</dbReference>
<dbReference type="Pfam" id="PF17963">
    <property type="entry name" value="Big_9"/>
    <property type="match status" value="1"/>
</dbReference>
<dbReference type="EMBL" id="VBPA01000166">
    <property type="protein sequence ID" value="TMQ70939.1"/>
    <property type="molecule type" value="Genomic_DNA"/>
</dbReference>
<comment type="caution">
    <text evidence="5">The sequence shown here is derived from an EMBL/GenBank/DDBJ whole genome shotgun (WGS) entry which is preliminary data.</text>
</comment>
<feature type="signal peptide" evidence="3">
    <location>
        <begin position="1"/>
        <end position="21"/>
    </location>
</feature>
<dbReference type="AlphaFoldDB" id="A0A538U5G6"/>
<evidence type="ECO:0000256" key="3">
    <source>
        <dbReference type="SAM" id="SignalP"/>
    </source>
</evidence>
<feature type="domain" description="Outer membrane protein beta-barrel" evidence="4">
    <location>
        <begin position="8"/>
        <end position="188"/>
    </location>
</feature>
<feature type="compositionally biased region" description="Basic and acidic residues" evidence="2">
    <location>
        <begin position="392"/>
        <end position="408"/>
    </location>
</feature>
<proteinExistence type="predicted"/>
<sequence>MRRTSWALVAALLVTASPAFAGGGAKGDFEIGGYGGYGWLDDHGNFRPKDDMLWGGRLGYFVSRHWSFEASGQVLPTKHQEDVAIVTPGLTPETEMHLNGYRFNGLYNFRPNEGFRPFLTAGAGYETFNVEGFGDDKNWGWNAGLGFRLFMGSVFNIRGDGRFVSSRIDELHETQRNVEATLGLGLTFGGGMVHMPMAEAPPNQPPTVTCEVDHSEIHPGESVSIHATATDPDGDPLTYQWSASAGRVVGTASTAAFDFTGATPPANATITVRVSDDHGHTAASDCSVAMAAVAPPPKAEAVSCLAGGFPRNLSRLTNVDKACLDDEPRALGAGDGRAAGGCGEGLPDQGAHRRGLENHRALGGLDAAARHRRRSRGAGAQSSRDGVVRAGGRHDSRVGDSERAERGHARNPTGRVFRLAPRWRRGRGRGAEPKG</sequence>
<protein>
    <recommendedName>
        <fullName evidence="4">Outer membrane protein beta-barrel domain-containing protein</fullName>
    </recommendedName>
</protein>
<dbReference type="SUPFAM" id="SSF49299">
    <property type="entry name" value="PKD domain"/>
    <property type="match status" value="1"/>
</dbReference>
<dbReference type="InterPro" id="IPR027385">
    <property type="entry name" value="Beta-barrel_OMP"/>
</dbReference>
<evidence type="ECO:0000256" key="1">
    <source>
        <dbReference type="ARBA" id="ARBA00022729"/>
    </source>
</evidence>
<name>A0A538U5G6_UNCEI</name>